<dbReference type="Proteomes" id="UP001652621">
    <property type="component" value="Unplaced"/>
</dbReference>
<evidence type="ECO:0000313" key="2">
    <source>
        <dbReference type="EnsemblMetazoa" id="MDOA014438-PA"/>
    </source>
</evidence>
<keyword evidence="3" id="KW-1185">Reference proteome</keyword>
<dbReference type="RefSeq" id="XP_005186940.1">
    <property type="nucleotide sequence ID" value="XM_005186883.3"/>
</dbReference>
<dbReference type="OrthoDB" id="7699470at2759"/>
<reference evidence="4" key="2">
    <citation type="submission" date="2025-04" db="UniProtKB">
        <authorList>
            <consortium name="RefSeq"/>
        </authorList>
    </citation>
    <scope>IDENTIFICATION</scope>
    <source>
        <strain evidence="4">Aabys</strain>
    </source>
</reference>
<dbReference type="VEuPathDB" id="VectorBase:MDOA014438"/>
<sequence>MDNNANRRMPPGEDINKLLKEWKLECISSHLQAEKIDLEILEMIKLHHIRPLLSNFPLGIQIRFEYNLEQWRTKIGKPLYGTHRCCCQGNEFGCQKSYGHNYFKAHNECSIGISNEYQNQQQQHPRKVIIVRQDLGMPHAVGNEVMVTPPETPMTHRSLASTHGSSGQSTFSHTSSSGGGDGGDDIANNSPEHIPFTLKPLYHISETNLRDIILDCRPEGPMLMKSYAAKNGFNPRERRSLMNIIVNYFMRNNQKFDLQISYLLENAILKLFPNENLEMYRKGKRGSLYCKYMNYKHSLLSTRKRKKPTDDGTETGSDLDSVSQHDHSMTDCDIEENESVNVINEAMDDLITNGSDAGNHGVEHDASAKDNFTLVEPKLEVDTEIPIRTAYRLHREVIILKTPFSYKDFLEKACNAYNIPNVEEHYLVVNDCEISEHEFKNVIMQYYKLATFVVEIKQRSNFLRRSDSNSGDSVSMTELREHTTIRQDPNHLPSAEEIRNLTSLLPIIAHVDLGKPLENKHRNAIAKAVVEETLRVQPDRCIKRQEFMILAHTVCQAFPTEEETTYFIPAKPKAHPKGKLWSAFVSKRTFLVQSGVAKKRYKRRKNNTEEDNEETQSTHSQQTEAEEPRHVDFSENTSMDWDYLMVKWMESHDKRWQELVKEKLTPSEYMERYSILRNERGITLIEIDVKNRYPQALTIENWLNIYAKVFEKAKGIRRKLGNSNSIIRAIEEAQDEKHKAGLSLLLIPYIIPSSGRKSELITSKATKTECQERFMKGYGSLDELRSDPKPADLQIRFVHSHHSVVYAEFSISGFLFQCSDLMEALSFLFHYMLAMNIRYPQTCLQVWQFIQLAIFHIEVEKDKMPYVESTIVDLHLN</sequence>
<feature type="region of interest" description="Disordered" evidence="1">
    <location>
        <begin position="601"/>
        <end position="630"/>
    </location>
</feature>
<protein>
    <submittedName>
        <fullName evidence="4">Uncharacterized protein LOC101887300</fullName>
    </submittedName>
</protein>
<organism evidence="2">
    <name type="scientific">Musca domestica</name>
    <name type="common">House fly</name>
    <dbReference type="NCBI Taxonomy" id="7370"/>
    <lineage>
        <taxon>Eukaryota</taxon>
        <taxon>Metazoa</taxon>
        <taxon>Ecdysozoa</taxon>
        <taxon>Arthropoda</taxon>
        <taxon>Hexapoda</taxon>
        <taxon>Insecta</taxon>
        <taxon>Pterygota</taxon>
        <taxon>Neoptera</taxon>
        <taxon>Endopterygota</taxon>
        <taxon>Diptera</taxon>
        <taxon>Brachycera</taxon>
        <taxon>Muscomorpha</taxon>
        <taxon>Muscoidea</taxon>
        <taxon>Muscidae</taxon>
        <taxon>Musca</taxon>
    </lineage>
</organism>
<evidence type="ECO:0000256" key="1">
    <source>
        <dbReference type="SAM" id="MobiDB-lite"/>
    </source>
</evidence>
<evidence type="ECO:0000313" key="4">
    <source>
        <dbReference type="RefSeq" id="XP_005186940.1"/>
    </source>
</evidence>
<name>A0A1I8NER4_MUSDO</name>
<dbReference type="eggNOG" id="KOG1041">
    <property type="taxonomic scope" value="Eukaryota"/>
</dbReference>
<feature type="compositionally biased region" description="Low complexity" evidence="1">
    <location>
        <begin position="161"/>
        <end position="176"/>
    </location>
</feature>
<dbReference type="Pfam" id="PF15992">
    <property type="entry name" value="DUF4769"/>
    <property type="match status" value="2"/>
</dbReference>
<dbReference type="AlphaFoldDB" id="A0A1I8NER4"/>
<dbReference type="STRING" id="7370.A0A1I8NER4"/>
<dbReference type="KEGG" id="mde:101887300"/>
<accession>A0A1I8NER4</accession>
<dbReference type="VEuPathDB" id="VectorBase:MDOMA2_012376"/>
<gene>
    <name evidence="2" type="primary">101887300</name>
    <name evidence="4" type="synonym">LOC101887300</name>
</gene>
<feature type="region of interest" description="Disordered" evidence="1">
    <location>
        <begin position="151"/>
        <end position="190"/>
    </location>
</feature>
<evidence type="ECO:0000313" key="3">
    <source>
        <dbReference type="Proteomes" id="UP001652621"/>
    </source>
</evidence>
<feature type="region of interest" description="Disordered" evidence="1">
    <location>
        <begin position="301"/>
        <end position="329"/>
    </location>
</feature>
<proteinExistence type="predicted"/>
<reference evidence="2" key="1">
    <citation type="submission" date="2020-05" db="UniProtKB">
        <authorList>
            <consortium name="EnsemblMetazoa"/>
        </authorList>
    </citation>
    <scope>IDENTIFICATION</scope>
    <source>
        <strain evidence="2">Aabys</strain>
    </source>
</reference>
<dbReference type="GeneID" id="101887300"/>
<dbReference type="InterPro" id="IPR031934">
    <property type="entry name" value="DUF4769"/>
</dbReference>
<dbReference type="EnsemblMetazoa" id="MDOA014438-RA">
    <property type="protein sequence ID" value="MDOA014438-PA"/>
    <property type="gene ID" value="MDOA014438"/>
</dbReference>